<evidence type="ECO:0000259" key="7">
    <source>
        <dbReference type="PROSITE" id="PS51225"/>
    </source>
</evidence>
<feature type="transmembrane region" description="Helical" evidence="6">
    <location>
        <begin position="52"/>
        <end position="73"/>
    </location>
</feature>
<dbReference type="VEuPathDB" id="VectorBase:CSON011303"/>
<protein>
    <submittedName>
        <fullName evidence="8">CSON011303 protein</fullName>
    </submittedName>
</protein>
<accession>A0A336K1N4</accession>
<proteinExistence type="predicted"/>
<feature type="domain" description="MARVEL" evidence="7">
    <location>
        <begin position="1"/>
        <end position="110"/>
    </location>
</feature>
<dbReference type="InterPro" id="IPR008253">
    <property type="entry name" value="Marvel"/>
</dbReference>
<comment type="subcellular location">
    <subcellularLocation>
        <location evidence="1">Membrane</location>
        <topology evidence="1">Multi-pass membrane protein</topology>
    </subcellularLocation>
</comment>
<sequence>MMTETVVTVQPTNGVHSAHQQQAPGDGLGWLQFNLQYFATIPGIIKLVQLELVNTGIAAVFYFIAFIVQLAAWSSIRSSFKGSNITAGVFGLFNFLAYLAGTYFLYIEHRSAST</sequence>
<dbReference type="EMBL" id="UFQT01000048">
    <property type="protein sequence ID" value="SSX18995.1"/>
    <property type="molecule type" value="Genomic_DNA"/>
</dbReference>
<evidence type="ECO:0000256" key="6">
    <source>
        <dbReference type="SAM" id="Phobius"/>
    </source>
</evidence>
<keyword evidence="3 6" id="KW-1133">Transmembrane helix</keyword>
<reference evidence="8" key="1">
    <citation type="submission" date="2018-04" db="EMBL/GenBank/DDBJ databases">
        <authorList>
            <person name="Go L.Y."/>
            <person name="Mitchell J.A."/>
        </authorList>
    </citation>
    <scope>NUCLEOTIDE SEQUENCE</scope>
    <source>
        <tissue evidence="8">Whole organism</tissue>
    </source>
</reference>
<organism evidence="8">
    <name type="scientific">Culicoides sonorensis</name>
    <name type="common">Biting midge</name>
    <dbReference type="NCBI Taxonomy" id="179676"/>
    <lineage>
        <taxon>Eukaryota</taxon>
        <taxon>Metazoa</taxon>
        <taxon>Ecdysozoa</taxon>
        <taxon>Arthropoda</taxon>
        <taxon>Hexapoda</taxon>
        <taxon>Insecta</taxon>
        <taxon>Pterygota</taxon>
        <taxon>Neoptera</taxon>
        <taxon>Endopterygota</taxon>
        <taxon>Diptera</taxon>
        <taxon>Nematocera</taxon>
        <taxon>Chironomoidea</taxon>
        <taxon>Ceratopogonidae</taxon>
        <taxon>Ceratopogoninae</taxon>
        <taxon>Culicoides</taxon>
        <taxon>Monoculicoides</taxon>
    </lineage>
</organism>
<reference evidence="9" key="2">
    <citation type="submission" date="2018-07" db="EMBL/GenBank/DDBJ databases">
        <authorList>
            <person name="Quirk P.G."/>
            <person name="Krulwich T.A."/>
        </authorList>
    </citation>
    <scope>NUCLEOTIDE SEQUENCE</scope>
</reference>
<evidence type="ECO:0000313" key="9">
    <source>
        <dbReference type="EMBL" id="SSX18995.1"/>
    </source>
</evidence>
<dbReference type="EMBL" id="UFQS01000048">
    <property type="protein sequence ID" value="SSW98609.1"/>
    <property type="molecule type" value="Genomic_DNA"/>
</dbReference>
<evidence type="ECO:0000256" key="1">
    <source>
        <dbReference type="ARBA" id="ARBA00004141"/>
    </source>
</evidence>
<dbReference type="PROSITE" id="PS51225">
    <property type="entry name" value="MARVEL"/>
    <property type="match status" value="1"/>
</dbReference>
<dbReference type="GO" id="GO:0016020">
    <property type="term" value="C:membrane"/>
    <property type="evidence" value="ECO:0007669"/>
    <property type="project" value="UniProtKB-SubCell"/>
</dbReference>
<evidence type="ECO:0000256" key="2">
    <source>
        <dbReference type="ARBA" id="ARBA00022692"/>
    </source>
</evidence>
<name>A0A336K1N4_CULSO</name>
<keyword evidence="4 5" id="KW-0472">Membrane</keyword>
<feature type="transmembrane region" description="Helical" evidence="6">
    <location>
        <begin position="85"/>
        <end position="106"/>
    </location>
</feature>
<dbReference type="Pfam" id="PF01284">
    <property type="entry name" value="MARVEL"/>
    <property type="match status" value="1"/>
</dbReference>
<dbReference type="AlphaFoldDB" id="A0A336K1N4"/>
<keyword evidence="2 5" id="KW-0812">Transmembrane</keyword>
<evidence type="ECO:0000256" key="3">
    <source>
        <dbReference type="ARBA" id="ARBA00022989"/>
    </source>
</evidence>
<evidence type="ECO:0000256" key="4">
    <source>
        <dbReference type="ARBA" id="ARBA00023136"/>
    </source>
</evidence>
<gene>
    <name evidence="8" type="primary">CSON011303</name>
</gene>
<evidence type="ECO:0000256" key="5">
    <source>
        <dbReference type="PROSITE-ProRule" id="PRU00581"/>
    </source>
</evidence>
<evidence type="ECO:0000313" key="8">
    <source>
        <dbReference type="EMBL" id="SSW98609.1"/>
    </source>
</evidence>